<dbReference type="EMBL" id="JARBJD010000054">
    <property type="protein sequence ID" value="KAK2956652.1"/>
    <property type="molecule type" value="Genomic_DNA"/>
</dbReference>
<proteinExistence type="predicted"/>
<organism evidence="1 2">
    <name type="scientific">Blattamonas nauphoetae</name>
    <dbReference type="NCBI Taxonomy" id="2049346"/>
    <lineage>
        <taxon>Eukaryota</taxon>
        <taxon>Metamonada</taxon>
        <taxon>Preaxostyla</taxon>
        <taxon>Oxymonadida</taxon>
        <taxon>Blattamonas</taxon>
    </lineage>
</organism>
<evidence type="ECO:0000313" key="1">
    <source>
        <dbReference type="EMBL" id="KAK2956652.1"/>
    </source>
</evidence>
<reference evidence="1 2" key="1">
    <citation type="journal article" date="2022" name="bioRxiv">
        <title>Genomics of Preaxostyla Flagellates Illuminates Evolutionary Transitions and the Path Towards Mitochondrial Loss.</title>
        <authorList>
            <person name="Novak L.V.F."/>
            <person name="Treitli S.C."/>
            <person name="Pyrih J."/>
            <person name="Halakuc P."/>
            <person name="Pipaliya S.V."/>
            <person name="Vacek V."/>
            <person name="Brzon O."/>
            <person name="Soukal P."/>
            <person name="Eme L."/>
            <person name="Dacks J.B."/>
            <person name="Karnkowska A."/>
            <person name="Elias M."/>
            <person name="Hampl V."/>
        </authorList>
    </citation>
    <scope>NUCLEOTIDE SEQUENCE [LARGE SCALE GENOMIC DNA]</scope>
    <source>
        <strain evidence="1">NAU3</strain>
        <tissue evidence="1">Gut</tissue>
    </source>
</reference>
<comment type="caution">
    <text evidence="1">The sequence shown here is derived from an EMBL/GenBank/DDBJ whole genome shotgun (WGS) entry which is preliminary data.</text>
</comment>
<dbReference type="Proteomes" id="UP001281761">
    <property type="component" value="Unassembled WGS sequence"/>
</dbReference>
<gene>
    <name evidence="1" type="ORF">BLNAU_8493</name>
</gene>
<accession>A0ABQ9XYT4</accession>
<keyword evidence="2" id="KW-1185">Reference proteome</keyword>
<name>A0ABQ9XYT4_9EUKA</name>
<evidence type="ECO:0000313" key="2">
    <source>
        <dbReference type="Proteomes" id="UP001281761"/>
    </source>
</evidence>
<sequence length="238" mass="27271">MKMLGSLIQWCSAKVRLALVKADLIPQLIITLNPQSLSFAEAGDIHVYLLNIVGNCVLLATPQGLEELKIEDENEQQAVHETVLKHVFAPSKQYIRHLCVNRHSMIDDDLPNAFMTLLVRNLRVSPYYHPTMDIVENMPIVITIPSCLAFIEDDCSIFIFLDEVIEAQREWNKKGGDVQHLGKKEHRMLRMEGFEDVTEQKLLNDEDIYDRRIVVLSSDLNNRQGMNLPYRGLKSQTT</sequence>
<protein>
    <submittedName>
        <fullName evidence="1">Uncharacterized protein</fullName>
    </submittedName>
</protein>